<dbReference type="EMBL" id="MSTI01000135">
    <property type="protein sequence ID" value="OLV16661.1"/>
    <property type="molecule type" value="Genomic_DNA"/>
</dbReference>
<keyword evidence="1" id="KW-0472">Membrane</keyword>
<dbReference type="AlphaFoldDB" id="A0A1U7NUR4"/>
<sequence length="147" mass="15727">MSVLYLLLTLAFAGVLLALLARPVARAGIVWGLAALLPLMAAMTGALSVQARSARTLADYPPRPVTLTISDGIFKRAVVLDFMDAACVERAVRLRSEAILTTPEGPLRLGARSQVDGPMLPRPVVEALTLRGELICPNLKAVQEKKK</sequence>
<feature type="transmembrane region" description="Helical" evidence="1">
    <location>
        <begin position="31"/>
        <end position="49"/>
    </location>
</feature>
<proteinExistence type="predicted"/>
<dbReference type="RefSeq" id="WP_075835135.1">
    <property type="nucleotide sequence ID" value="NZ_MSTI01000135.1"/>
</dbReference>
<gene>
    <name evidence="2" type="ORF">BOO71_0011299</name>
</gene>
<evidence type="ECO:0000256" key="1">
    <source>
        <dbReference type="SAM" id="Phobius"/>
    </source>
</evidence>
<name>A0A1U7NUR4_9DEIO</name>
<reference evidence="2 3" key="1">
    <citation type="submission" date="2017-01" db="EMBL/GenBank/DDBJ databases">
        <title>Genome Analysis of Deinococcus marmoris KOPRI26562.</title>
        <authorList>
            <person name="Kim J.H."/>
            <person name="Oh H.-M."/>
        </authorList>
    </citation>
    <scope>NUCLEOTIDE SEQUENCE [LARGE SCALE GENOMIC DNA]</scope>
    <source>
        <strain evidence="2 3">KOPRI26562</strain>
    </source>
</reference>
<accession>A0A1U7NUR4</accession>
<dbReference type="STRING" id="249408.BOO71_0011299"/>
<dbReference type="Proteomes" id="UP000186607">
    <property type="component" value="Unassembled WGS sequence"/>
</dbReference>
<comment type="caution">
    <text evidence="2">The sequence shown here is derived from an EMBL/GenBank/DDBJ whole genome shotgun (WGS) entry which is preliminary data.</text>
</comment>
<dbReference type="OrthoDB" id="71554at2"/>
<evidence type="ECO:0000313" key="2">
    <source>
        <dbReference type="EMBL" id="OLV16661.1"/>
    </source>
</evidence>
<keyword evidence="3" id="KW-1185">Reference proteome</keyword>
<evidence type="ECO:0000313" key="3">
    <source>
        <dbReference type="Proteomes" id="UP000186607"/>
    </source>
</evidence>
<keyword evidence="1" id="KW-1133">Transmembrane helix</keyword>
<protein>
    <submittedName>
        <fullName evidence="2">Uncharacterized protein</fullName>
    </submittedName>
</protein>
<organism evidence="2 3">
    <name type="scientific">Deinococcus marmoris</name>
    <dbReference type="NCBI Taxonomy" id="249408"/>
    <lineage>
        <taxon>Bacteria</taxon>
        <taxon>Thermotogati</taxon>
        <taxon>Deinococcota</taxon>
        <taxon>Deinococci</taxon>
        <taxon>Deinococcales</taxon>
        <taxon>Deinococcaceae</taxon>
        <taxon>Deinococcus</taxon>
    </lineage>
</organism>
<keyword evidence="1" id="KW-0812">Transmembrane</keyword>